<name>A0A1I3JLA4_9FLAO</name>
<evidence type="ECO:0000313" key="1">
    <source>
        <dbReference type="EMBL" id="SFI61042.1"/>
    </source>
</evidence>
<dbReference type="EMBL" id="FORM01000001">
    <property type="protein sequence ID" value="SFI61042.1"/>
    <property type="molecule type" value="Genomic_DNA"/>
</dbReference>
<evidence type="ECO:0000313" key="2">
    <source>
        <dbReference type="Proteomes" id="UP000199559"/>
    </source>
</evidence>
<accession>A0A1I3JLA4</accession>
<dbReference type="Proteomes" id="UP000199559">
    <property type="component" value="Unassembled WGS sequence"/>
</dbReference>
<dbReference type="InterPro" id="IPR029063">
    <property type="entry name" value="SAM-dependent_MTases_sf"/>
</dbReference>
<dbReference type="AlphaFoldDB" id="A0A1I3JLA4"/>
<gene>
    <name evidence="1" type="ORF">SAMN05443431_101458</name>
</gene>
<keyword evidence="2" id="KW-1185">Reference proteome</keyword>
<keyword evidence="1" id="KW-0808">Transferase</keyword>
<reference evidence="2" key="1">
    <citation type="submission" date="2016-10" db="EMBL/GenBank/DDBJ databases">
        <authorList>
            <person name="Varghese N."/>
            <person name="Submissions S."/>
        </authorList>
    </citation>
    <scope>NUCLEOTIDE SEQUENCE [LARGE SCALE GENOMIC DNA]</scope>
    <source>
        <strain evidence="2">DSM 28881</strain>
    </source>
</reference>
<dbReference type="Gene3D" id="3.40.50.150">
    <property type="entry name" value="Vaccinia Virus protein VP39"/>
    <property type="match status" value="1"/>
</dbReference>
<dbReference type="PANTHER" id="PTHR43861">
    <property type="entry name" value="TRANS-ACONITATE 2-METHYLTRANSFERASE-RELATED"/>
    <property type="match status" value="1"/>
</dbReference>
<protein>
    <submittedName>
        <fullName evidence="1">Methyltransferase domain-containing protein</fullName>
    </submittedName>
</protein>
<keyword evidence="1" id="KW-0489">Methyltransferase</keyword>
<dbReference type="STRING" id="1144750.SAMN05443431_101458"/>
<dbReference type="RefSeq" id="WP_090837113.1">
    <property type="nucleotide sequence ID" value="NZ_FORM01000001.1"/>
</dbReference>
<sequence length="286" mass="33205">MSSQNIQNAFIKVKDYSVSGEEFQLIENKTYGYLETIPKPSLDKLPEYYQTEDYISHTDSKRNLFEKVYHSIREISLKRKLKLINSFKTEQKTLLDFGCGTGDFLNTAQNNNWIVSGIEPNKEARLIANSKTNQSVFDSNYINNLEKESFDVITLWHVLEHIPNLEAQIAQLKALLKPSGVLIIAVPNYKSYDSNYYKQFWAALDVPRHLWHFNQKSVSKLFAKINMSVVKTLPMIFDSYYVSLLSEKYKSGWMNIFKAFWIGFRSNYKAKSSGEYSSLIYVLKNS</sequence>
<dbReference type="GO" id="GO:0008168">
    <property type="term" value="F:methyltransferase activity"/>
    <property type="evidence" value="ECO:0007669"/>
    <property type="project" value="UniProtKB-KW"/>
</dbReference>
<dbReference type="CDD" id="cd02440">
    <property type="entry name" value="AdoMet_MTases"/>
    <property type="match status" value="1"/>
</dbReference>
<dbReference type="GO" id="GO:0032259">
    <property type="term" value="P:methylation"/>
    <property type="evidence" value="ECO:0007669"/>
    <property type="project" value="UniProtKB-KW"/>
</dbReference>
<dbReference type="SUPFAM" id="SSF53335">
    <property type="entry name" value="S-adenosyl-L-methionine-dependent methyltransferases"/>
    <property type="match status" value="1"/>
</dbReference>
<proteinExistence type="predicted"/>
<dbReference type="Pfam" id="PF13489">
    <property type="entry name" value="Methyltransf_23"/>
    <property type="match status" value="1"/>
</dbReference>
<organism evidence="1 2">
    <name type="scientific">Olleya namhaensis</name>
    <dbReference type="NCBI Taxonomy" id="1144750"/>
    <lineage>
        <taxon>Bacteria</taxon>
        <taxon>Pseudomonadati</taxon>
        <taxon>Bacteroidota</taxon>
        <taxon>Flavobacteriia</taxon>
        <taxon>Flavobacteriales</taxon>
        <taxon>Flavobacteriaceae</taxon>
    </lineage>
</organism>